<comment type="caution">
    <text evidence="1">The sequence shown here is derived from an EMBL/GenBank/DDBJ whole genome shotgun (WGS) entry which is preliminary data.</text>
</comment>
<name>A0A7X9RXI1_9BACT</name>
<proteinExistence type="predicted"/>
<keyword evidence="2" id="KW-1185">Reference proteome</keyword>
<accession>A0A7X9RXI1</accession>
<organism evidence="1 2">
    <name type="scientific">Flammeovirga aprica JL-4</name>
    <dbReference type="NCBI Taxonomy" id="694437"/>
    <lineage>
        <taxon>Bacteria</taxon>
        <taxon>Pseudomonadati</taxon>
        <taxon>Bacteroidota</taxon>
        <taxon>Cytophagia</taxon>
        <taxon>Cytophagales</taxon>
        <taxon>Flammeovirgaceae</taxon>
        <taxon>Flammeovirga</taxon>
    </lineage>
</organism>
<evidence type="ECO:0000313" key="2">
    <source>
        <dbReference type="Proteomes" id="UP000576082"/>
    </source>
</evidence>
<dbReference type="Proteomes" id="UP000576082">
    <property type="component" value="Unassembled WGS sequence"/>
</dbReference>
<sequence>MSHIHITKNQPKSSITEKCYDFAVQYVKQNNLSRKIDKEKVKDFISYYNNKEEEFKTSHTWQDALSYRIREYPSMIFQSAHTAQKKATSKSNPLLKINTLQEFKAFCQTKQRYSDFYQELSIKFWKEANQDPQVYNTMMQNCFAMIKKQIRIQKTWVKMENYLRRELKIKDSKI</sequence>
<gene>
    <name evidence="1" type="ORF">HHU12_21350</name>
</gene>
<dbReference type="EMBL" id="JABANE010000067">
    <property type="protein sequence ID" value="NME70536.1"/>
    <property type="molecule type" value="Genomic_DNA"/>
</dbReference>
<protein>
    <submittedName>
        <fullName evidence="1">Uncharacterized protein</fullName>
    </submittedName>
</protein>
<reference evidence="1 2" key="1">
    <citation type="submission" date="2020-04" db="EMBL/GenBank/DDBJ databases">
        <title>Flammeovirga sp. SR4, a novel species isolated from seawater.</title>
        <authorList>
            <person name="Wang X."/>
        </authorList>
    </citation>
    <scope>NUCLEOTIDE SEQUENCE [LARGE SCALE GENOMIC DNA]</scope>
    <source>
        <strain evidence="1 2">ATCC 23126</strain>
    </source>
</reference>
<dbReference type="AlphaFoldDB" id="A0A7X9RXI1"/>
<evidence type="ECO:0000313" key="1">
    <source>
        <dbReference type="EMBL" id="NME70536.1"/>
    </source>
</evidence>